<dbReference type="Proteomes" id="UP000027586">
    <property type="component" value="Unassembled WGS sequence"/>
</dbReference>
<comment type="similarity">
    <text evidence="2">Belongs to the replication factor A protein 3 family.</text>
</comment>
<dbReference type="STRING" id="1263082.A0A068RGT1"/>
<evidence type="ECO:0000256" key="2">
    <source>
        <dbReference type="ARBA" id="ARBA00009761"/>
    </source>
</evidence>
<evidence type="ECO:0008006" key="6">
    <source>
        <dbReference type="Google" id="ProtNLM"/>
    </source>
</evidence>
<organism evidence="4 5">
    <name type="scientific">Lichtheimia corymbifera JMRC:FSU:9682</name>
    <dbReference type="NCBI Taxonomy" id="1263082"/>
    <lineage>
        <taxon>Eukaryota</taxon>
        <taxon>Fungi</taxon>
        <taxon>Fungi incertae sedis</taxon>
        <taxon>Mucoromycota</taxon>
        <taxon>Mucoromycotina</taxon>
        <taxon>Mucoromycetes</taxon>
        <taxon>Mucorales</taxon>
        <taxon>Lichtheimiaceae</taxon>
        <taxon>Lichtheimia</taxon>
    </lineage>
</organism>
<dbReference type="Gene3D" id="2.40.50.140">
    <property type="entry name" value="Nucleic acid-binding proteins"/>
    <property type="match status" value="1"/>
</dbReference>
<dbReference type="GO" id="GO:0006289">
    <property type="term" value="P:nucleotide-excision repair"/>
    <property type="evidence" value="ECO:0007669"/>
    <property type="project" value="TreeGrafter"/>
</dbReference>
<comment type="caution">
    <text evidence="4">The sequence shown here is derived from an EMBL/GenBank/DDBJ whole genome shotgun (WGS) entry which is preliminary data.</text>
</comment>
<dbReference type="InterPro" id="IPR013970">
    <property type="entry name" value="Rfa2"/>
</dbReference>
<dbReference type="GO" id="GO:0035861">
    <property type="term" value="C:site of double-strand break"/>
    <property type="evidence" value="ECO:0007669"/>
    <property type="project" value="TreeGrafter"/>
</dbReference>
<dbReference type="Pfam" id="PF08661">
    <property type="entry name" value="Rep_fac-A_3"/>
    <property type="match status" value="1"/>
</dbReference>
<keyword evidence="5" id="KW-1185">Reference proteome</keyword>
<dbReference type="GO" id="GO:0006298">
    <property type="term" value="P:mismatch repair"/>
    <property type="evidence" value="ECO:0007669"/>
    <property type="project" value="TreeGrafter"/>
</dbReference>
<reference evidence="4" key="1">
    <citation type="submission" date="2013-08" db="EMBL/GenBank/DDBJ databases">
        <title>Gene expansion shapes genome architecture in the human pathogen Lichtheimia corymbifera: an evolutionary genomics analysis in the ancient terrestrial Mucorales (Mucoromycotina).</title>
        <authorList>
            <person name="Schwartze V.U."/>
            <person name="Winter S."/>
            <person name="Shelest E."/>
            <person name="Marcet-Houben M."/>
            <person name="Horn F."/>
            <person name="Wehner S."/>
            <person name="Hoffmann K."/>
            <person name="Riege K."/>
            <person name="Sammeth M."/>
            <person name="Nowrousian M."/>
            <person name="Valiante V."/>
            <person name="Linde J."/>
            <person name="Jacobsen I.D."/>
            <person name="Marz M."/>
            <person name="Brakhage A.A."/>
            <person name="Gabaldon T."/>
            <person name="Bocker S."/>
            <person name="Voigt K."/>
        </authorList>
    </citation>
    <scope>NUCLEOTIDE SEQUENCE [LARGE SCALE GENOMIC DNA]</scope>
    <source>
        <strain evidence="4">FSU 9682</strain>
    </source>
</reference>
<sequence>MNNKPTPRINSKLREKYVGTTVRISGKVISFAGDTAVIEATDHGQVLVKLNGESQWGTDYVEVIGKIERDFSLTEFTSTNLGNDFDLDLANKVVEYSQKYPEMFE</sequence>
<evidence type="ECO:0000313" key="5">
    <source>
        <dbReference type="Proteomes" id="UP000027586"/>
    </source>
</evidence>
<dbReference type="PANTHER" id="PTHR15114">
    <property type="entry name" value="REPLICATION PROTEIN A3"/>
    <property type="match status" value="1"/>
</dbReference>
<name>A0A068RGT1_9FUNG</name>
<dbReference type="InterPro" id="IPR012340">
    <property type="entry name" value="NA-bd_OB-fold"/>
</dbReference>
<evidence type="ECO:0000256" key="3">
    <source>
        <dbReference type="ARBA" id="ARBA00023242"/>
    </source>
</evidence>
<dbReference type="GO" id="GO:0000724">
    <property type="term" value="P:double-strand break repair via homologous recombination"/>
    <property type="evidence" value="ECO:0007669"/>
    <property type="project" value="TreeGrafter"/>
</dbReference>
<dbReference type="GO" id="GO:0003684">
    <property type="term" value="F:damaged DNA binding"/>
    <property type="evidence" value="ECO:0007669"/>
    <property type="project" value="TreeGrafter"/>
</dbReference>
<dbReference type="VEuPathDB" id="FungiDB:LCOR_00694.1"/>
<dbReference type="SUPFAM" id="SSF50249">
    <property type="entry name" value="Nucleic acid-binding proteins"/>
    <property type="match status" value="1"/>
</dbReference>
<dbReference type="GO" id="GO:0006260">
    <property type="term" value="P:DNA replication"/>
    <property type="evidence" value="ECO:0007669"/>
    <property type="project" value="InterPro"/>
</dbReference>
<accession>A0A068RGT1</accession>
<evidence type="ECO:0000313" key="4">
    <source>
        <dbReference type="EMBL" id="CDH48925.1"/>
    </source>
</evidence>
<dbReference type="OrthoDB" id="188186at2759"/>
<comment type="subcellular location">
    <subcellularLocation>
        <location evidence="1">Nucleus</location>
    </subcellularLocation>
</comment>
<protein>
    <recommendedName>
        <fullName evidence="6">Replication factor A protein 3</fullName>
    </recommendedName>
</protein>
<keyword evidence="3" id="KW-0539">Nucleus</keyword>
<proteinExistence type="inferred from homology"/>
<dbReference type="PANTHER" id="PTHR15114:SF1">
    <property type="entry name" value="REPLICATION PROTEIN A 14 KDA SUBUNIT"/>
    <property type="match status" value="1"/>
</dbReference>
<gene>
    <name evidence="4" type="ORF">LCOR_00694.1</name>
</gene>
<dbReference type="EMBL" id="CBTN010000002">
    <property type="protein sequence ID" value="CDH48925.1"/>
    <property type="molecule type" value="Genomic_DNA"/>
</dbReference>
<dbReference type="AlphaFoldDB" id="A0A068RGT1"/>
<dbReference type="CDD" id="cd04479">
    <property type="entry name" value="RPA3"/>
    <property type="match status" value="1"/>
</dbReference>
<dbReference type="GO" id="GO:0005662">
    <property type="term" value="C:DNA replication factor A complex"/>
    <property type="evidence" value="ECO:0007669"/>
    <property type="project" value="TreeGrafter"/>
</dbReference>
<evidence type="ECO:0000256" key="1">
    <source>
        <dbReference type="ARBA" id="ARBA00004123"/>
    </source>
</evidence>
<dbReference type="GO" id="GO:0006284">
    <property type="term" value="P:base-excision repair"/>
    <property type="evidence" value="ECO:0007669"/>
    <property type="project" value="TreeGrafter"/>
</dbReference>
<dbReference type="GO" id="GO:0003697">
    <property type="term" value="F:single-stranded DNA binding"/>
    <property type="evidence" value="ECO:0007669"/>
    <property type="project" value="TreeGrafter"/>
</dbReference>